<comment type="caution">
    <text evidence="1">The sequence shown here is derived from an EMBL/GenBank/DDBJ whole genome shotgun (WGS) entry which is preliminary data.</text>
</comment>
<evidence type="ECO:0000313" key="1">
    <source>
        <dbReference type="EMBL" id="KAK5952278.1"/>
    </source>
</evidence>
<dbReference type="EMBL" id="JAKLMC020000016">
    <property type="protein sequence ID" value="KAK5952278.1"/>
    <property type="molecule type" value="Genomic_DNA"/>
</dbReference>
<dbReference type="AlphaFoldDB" id="A0AAN8ECS3"/>
<accession>A0AAN8ECS3</accession>
<protein>
    <submittedName>
        <fullName evidence="1">Uncharacterized protein</fullName>
    </submittedName>
</protein>
<organism evidence="1 2">
    <name type="scientific">Knufia fluminis</name>
    <dbReference type="NCBI Taxonomy" id="191047"/>
    <lineage>
        <taxon>Eukaryota</taxon>
        <taxon>Fungi</taxon>
        <taxon>Dikarya</taxon>
        <taxon>Ascomycota</taxon>
        <taxon>Pezizomycotina</taxon>
        <taxon>Eurotiomycetes</taxon>
        <taxon>Chaetothyriomycetidae</taxon>
        <taxon>Chaetothyriales</taxon>
        <taxon>Trichomeriaceae</taxon>
        <taxon>Knufia</taxon>
    </lineage>
</organism>
<gene>
    <name evidence="1" type="ORF">OHC33_006751</name>
</gene>
<evidence type="ECO:0000313" key="2">
    <source>
        <dbReference type="Proteomes" id="UP001316803"/>
    </source>
</evidence>
<dbReference type="Proteomes" id="UP001316803">
    <property type="component" value="Unassembled WGS sequence"/>
</dbReference>
<proteinExistence type="predicted"/>
<reference evidence="1 2" key="1">
    <citation type="submission" date="2022-12" db="EMBL/GenBank/DDBJ databases">
        <title>Genomic features and morphological characterization of a novel Knufia sp. strain isolated from spacecraft assembly facility.</title>
        <authorList>
            <person name="Teixeira M."/>
            <person name="Chander A.M."/>
            <person name="Stajich J.E."/>
            <person name="Venkateswaran K."/>
        </authorList>
    </citation>
    <scope>NUCLEOTIDE SEQUENCE [LARGE SCALE GENOMIC DNA]</scope>
    <source>
        <strain evidence="1 2">FJI-L2-BK-P2</strain>
    </source>
</reference>
<name>A0AAN8ECS3_9EURO</name>
<sequence length="581" mass="66429">MGAKVQLPNEFIVHIASFLVSYSRPNGELLSPNVTRLTRTYASIAPYVRHVTAEPSRVSLALTRKEYVDLLTDSAECNGRSFVKVFEDGIYVCSKEQECTGYHGVPGQPPPETIFLRKWMRPLYIHQGHEGGACIFEWQLHLSNIQIELGFESYKQQALDEDAIAPILELAWTKAFASWHNLQRVDLVRTWDEGGEYADSSRLSDIPGCRNLALSSYHQYSYGDLRLMRLFFLAMARSGAKLKELSLSADVTTLEELTVGADITPEPEPSPMLDNMRCTLAHLRYLQFAQEPLVENYQPWDPFVLELFGTIFEDCHSSLCGLEYRFSGYRDELKPVPLPSGLTFPCLRELSFESPPIGEHLCIDHVKLISNLVDNMPELRMLKLDAENMFKKRISQWQLDKKRKRNEMVYAVKQIRGRQALGKATVVFIRNEEVSQWDITRYFKRRPLTASEQHQRLDGSPAPSDVIAKTPVLQACTPAAVRIAPQFSHPNAITEDKTTDVEREVYSAQAMALQDEKARHLSVPDAFLAYHEQPVPQCFAYQLEPHEEFLGWFYCYDECSFGKSSRWEDLIWALCIHQSAM</sequence>
<keyword evidence="2" id="KW-1185">Reference proteome</keyword>